<feature type="transmembrane region" description="Helical" evidence="1">
    <location>
        <begin position="305"/>
        <end position="324"/>
    </location>
</feature>
<feature type="transmembrane region" description="Helical" evidence="1">
    <location>
        <begin position="208"/>
        <end position="226"/>
    </location>
</feature>
<feature type="transmembrane region" description="Helical" evidence="1">
    <location>
        <begin position="39"/>
        <end position="58"/>
    </location>
</feature>
<feature type="transmembrane region" description="Helical" evidence="1">
    <location>
        <begin position="79"/>
        <end position="96"/>
    </location>
</feature>
<feature type="transmembrane region" description="Helical" evidence="1">
    <location>
        <begin position="134"/>
        <end position="157"/>
    </location>
</feature>
<keyword evidence="1" id="KW-0472">Membrane</keyword>
<dbReference type="AlphaFoldDB" id="A0A430RAM2"/>
<organism evidence="2 3">
    <name type="scientific">Thermus scotoductus</name>
    <dbReference type="NCBI Taxonomy" id="37636"/>
    <lineage>
        <taxon>Bacteria</taxon>
        <taxon>Thermotogati</taxon>
        <taxon>Deinococcota</taxon>
        <taxon>Deinococci</taxon>
        <taxon>Thermales</taxon>
        <taxon>Thermaceae</taxon>
        <taxon>Thermus</taxon>
    </lineage>
</organism>
<reference evidence="2 3" key="1">
    <citation type="journal article" date="2019" name="Extremophiles">
        <title>Biogeography of thermophiles and predominance of Thermus scotoductus in domestic water heaters.</title>
        <authorList>
            <person name="Wilpiszeski R.L."/>
            <person name="Zhang Z."/>
            <person name="House C.H."/>
        </authorList>
    </citation>
    <scope>NUCLEOTIDE SEQUENCE [LARGE SCALE GENOMIC DNA]</scope>
    <source>
        <strain evidence="2 3">32_S32</strain>
    </source>
</reference>
<keyword evidence="1" id="KW-0812">Transmembrane</keyword>
<comment type="caution">
    <text evidence="2">The sequence shown here is derived from an EMBL/GenBank/DDBJ whole genome shotgun (WGS) entry which is preliminary data.</text>
</comment>
<feature type="transmembrane region" description="Helical" evidence="1">
    <location>
        <begin position="102"/>
        <end position="122"/>
    </location>
</feature>
<evidence type="ECO:0000313" key="2">
    <source>
        <dbReference type="EMBL" id="RTH04441.1"/>
    </source>
</evidence>
<sequence>MRDRSLDAFRGLTVLLMLLVNNLPPGAPAWMGHGPFGKSLYLADWVFPWFLLAMGAAIPFSRRGFLKRGLPPWLYEVRVLRRALLLFLLGLGLTSLQAGRPVFALDVLQLLALAYLVGAWLYDLPPLRRLGMSLILLLGYGAALLLVPVPGVGAGVYREDANLALHLNRTYLAPLGLRGLFSAVPTGGFVLLSTFLGEALMEGRRGWLLALAALGLALGLAGGPLLPPDKTYWTPTYLFLALGLGSLLLWAFQAVPPGLLSPLLPLGANPLLGYTLPVALKATILKGPLQALLTALVARWGPVGGWVWTGSYILGWWFVFYWLYRWGWVFRL</sequence>
<keyword evidence="1" id="KW-1133">Transmembrane helix</keyword>
<evidence type="ECO:0000313" key="3">
    <source>
        <dbReference type="Proteomes" id="UP000286910"/>
    </source>
</evidence>
<dbReference type="PANTHER" id="PTHR31061:SF24">
    <property type="entry name" value="LD22376P"/>
    <property type="match status" value="1"/>
</dbReference>
<evidence type="ECO:0000256" key="1">
    <source>
        <dbReference type="SAM" id="Phobius"/>
    </source>
</evidence>
<feature type="transmembrane region" description="Helical" evidence="1">
    <location>
        <begin position="232"/>
        <end position="251"/>
    </location>
</feature>
<protein>
    <submittedName>
        <fullName evidence="2">DUF5009 domain-containing protein</fullName>
    </submittedName>
</protein>
<gene>
    <name evidence="2" type="ORF">CSW45_05165</name>
</gene>
<dbReference type="EMBL" id="PELR01000120">
    <property type="protein sequence ID" value="RTH04441.1"/>
    <property type="molecule type" value="Genomic_DNA"/>
</dbReference>
<feature type="transmembrane region" description="Helical" evidence="1">
    <location>
        <begin position="263"/>
        <end position="285"/>
    </location>
</feature>
<name>A0A430RAM2_THESC</name>
<feature type="transmembrane region" description="Helical" evidence="1">
    <location>
        <begin position="177"/>
        <end position="196"/>
    </location>
</feature>
<proteinExistence type="predicted"/>
<accession>A0A430RAM2</accession>
<dbReference type="RefSeq" id="WP_126177887.1">
    <property type="nucleotide sequence ID" value="NZ_PELN01000126.1"/>
</dbReference>
<dbReference type="PANTHER" id="PTHR31061">
    <property type="entry name" value="LD22376P"/>
    <property type="match status" value="1"/>
</dbReference>
<dbReference type="Proteomes" id="UP000286910">
    <property type="component" value="Unassembled WGS sequence"/>
</dbReference>